<name>A0ACC1X6L3_MELAZ</name>
<comment type="caution">
    <text evidence="1">The sequence shown here is derived from an EMBL/GenBank/DDBJ whole genome shotgun (WGS) entry which is preliminary data.</text>
</comment>
<proteinExistence type="predicted"/>
<evidence type="ECO:0000313" key="1">
    <source>
        <dbReference type="EMBL" id="KAJ4706987.1"/>
    </source>
</evidence>
<sequence length="156" mass="17450">MQVTDFFSSSSTLLLLHHQPAGIPSLLPRRKKPSIISMAASGSRGSNSKGRDYGGRLVDENMIVLRLRIRETKLSEKSDEQLPSDWMEWEKKYYVDYTKDVCEAMGLLQNCLMDMRPSFTLGMIAIVILGVLVSSGVALLHAVEIIRTILSGFRMS</sequence>
<evidence type="ECO:0000313" key="2">
    <source>
        <dbReference type="Proteomes" id="UP001164539"/>
    </source>
</evidence>
<dbReference type="Proteomes" id="UP001164539">
    <property type="component" value="Chromosome 11"/>
</dbReference>
<gene>
    <name evidence="1" type="ORF">OWV82_020566</name>
</gene>
<dbReference type="EMBL" id="CM051404">
    <property type="protein sequence ID" value="KAJ4706987.1"/>
    <property type="molecule type" value="Genomic_DNA"/>
</dbReference>
<keyword evidence="2" id="KW-1185">Reference proteome</keyword>
<protein>
    <submittedName>
        <fullName evidence="1">Mediator of RNA polymerase II transcription subunit</fullName>
    </submittedName>
</protein>
<reference evidence="1 2" key="1">
    <citation type="journal article" date="2023" name="Science">
        <title>Complex scaffold remodeling in plant triterpene biosynthesis.</title>
        <authorList>
            <person name="De La Pena R."/>
            <person name="Hodgson H."/>
            <person name="Liu J.C."/>
            <person name="Stephenson M.J."/>
            <person name="Martin A.C."/>
            <person name="Owen C."/>
            <person name="Harkess A."/>
            <person name="Leebens-Mack J."/>
            <person name="Jimenez L.E."/>
            <person name="Osbourn A."/>
            <person name="Sattely E.S."/>
        </authorList>
    </citation>
    <scope>NUCLEOTIDE SEQUENCE [LARGE SCALE GENOMIC DNA]</scope>
    <source>
        <strain evidence="2">cv. JPN11</strain>
        <tissue evidence="1">Leaf</tissue>
    </source>
</reference>
<accession>A0ACC1X6L3</accession>
<organism evidence="1 2">
    <name type="scientific">Melia azedarach</name>
    <name type="common">Chinaberry tree</name>
    <dbReference type="NCBI Taxonomy" id="155640"/>
    <lineage>
        <taxon>Eukaryota</taxon>
        <taxon>Viridiplantae</taxon>
        <taxon>Streptophyta</taxon>
        <taxon>Embryophyta</taxon>
        <taxon>Tracheophyta</taxon>
        <taxon>Spermatophyta</taxon>
        <taxon>Magnoliopsida</taxon>
        <taxon>eudicotyledons</taxon>
        <taxon>Gunneridae</taxon>
        <taxon>Pentapetalae</taxon>
        <taxon>rosids</taxon>
        <taxon>malvids</taxon>
        <taxon>Sapindales</taxon>
        <taxon>Meliaceae</taxon>
        <taxon>Melia</taxon>
    </lineage>
</organism>